<dbReference type="EMBL" id="CP045899">
    <property type="protein sequence ID" value="QQP40914.1"/>
    <property type="molecule type" value="Genomic_DNA"/>
</dbReference>
<feature type="non-terminal residue" evidence="1">
    <location>
        <position position="1"/>
    </location>
</feature>
<gene>
    <name evidence="1" type="ORF">FKW44_015124</name>
</gene>
<evidence type="ECO:0000313" key="2">
    <source>
        <dbReference type="Proteomes" id="UP000595437"/>
    </source>
</evidence>
<keyword evidence="2" id="KW-1185">Reference proteome</keyword>
<evidence type="ECO:0000313" key="1">
    <source>
        <dbReference type="EMBL" id="QQP40914.1"/>
    </source>
</evidence>
<organism evidence="1 2">
    <name type="scientific">Caligus rogercresseyi</name>
    <name type="common">Sea louse</name>
    <dbReference type="NCBI Taxonomy" id="217165"/>
    <lineage>
        <taxon>Eukaryota</taxon>
        <taxon>Metazoa</taxon>
        <taxon>Ecdysozoa</taxon>
        <taxon>Arthropoda</taxon>
        <taxon>Crustacea</taxon>
        <taxon>Multicrustacea</taxon>
        <taxon>Hexanauplia</taxon>
        <taxon>Copepoda</taxon>
        <taxon>Siphonostomatoida</taxon>
        <taxon>Caligidae</taxon>
        <taxon>Caligus</taxon>
    </lineage>
</organism>
<dbReference type="Proteomes" id="UP000595437">
    <property type="component" value="Chromosome 10"/>
</dbReference>
<dbReference type="AlphaFoldDB" id="A0A7T8K071"/>
<proteinExistence type="predicted"/>
<protein>
    <submittedName>
        <fullName evidence="1">Uncharacterized protein</fullName>
    </submittedName>
</protein>
<sequence length="71" mass="7645">QLSLHFQVAKAISQSVIFEGTYSRGRPKIHCLSAAARYMALSIKILEDSSGDLRVTSFGTSPPVPKGPLTI</sequence>
<accession>A0A7T8K071</accession>
<reference evidence="2" key="1">
    <citation type="submission" date="2021-01" db="EMBL/GenBank/DDBJ databases">
        <title>Caligus Genome Assembly.</title>
        <authorList>
            <person name="Gallardo-Escarate C."/>
        </authorList>
    </citation>
    <scope>NUCLEOTIDE SEQUENCE [LARGE SCALE GENOMIC DNA]</scope>
</reference>
<name>A0A7T8K071_CALRO</name>